<dbReference type="Pfam" id="PF05991">
    <property type="entry name" value="NYN_YacP"/>
    <property type="match status" value="1"/>
</dbReference>
<organism evidence="1">
    <name type="scientific">bioreactor metagenome</name>
    <dbReference type="NCBI Taxonomy" id="1076179"/>
    <lineage>
        <taxon>unclassified sequences</taxon>
        <taxon>metagenomes</taxon>
        <taxon>ecological metagenomes</taxon>
    </lineage>
</organism>
<dbReference type="InterPro" id="IPR010298">
    <property type="entry name" value="YacP-like"/>
</dbReference>
<name>A0A644ZPE5_9ZZZZ</name>
<gene>
    <name evidence="1" type="ORF">SDC9_87207</name>
</gene>
<dbReference type="EMBL" id="VSSQ01009044">
    <property type="protein sequence ID" value="MPM40563.1"/>
    <property type="molecule type" value="Genomic_DNA"/>
</dbReference>
<evidence type="ECO:0000313" key="1">
    <source>
        <dbReference type="EMBL" id="MPM40563.1"/>
    </source>
</evidence>
<protein>
    <submittedName>
        <fullName evidence="1">Uncharacterized protein</fullName>
    </submittedName>
</protein>
<sequence>MKVIFTAQGETADTYIEGVVKKLRNVLTEVYVATSDLAEQQLVFSKGAQRISAMELYKDIKRSKKALEGESRRFRDQRQRGTWSDDQLEILREIYKDMLE</sequence>
<dbReference type="PANTHER" id="PTHR34547:SF1">
    <property type="entry name" value="YACP-LIKE NYN DOMAIN PROTEIN"/>
    <property type="match status" value="1"/>
</dbReference>
<reference evidence="1" key="1">
    <citation type="submission" date="2019-08" db="EMBL/GenBank/DDBJ databases">
        <authorList>
            <person name="Kucharzyk K."/>
            <person name="Murdoch R.W."/>
            <person name="Higgins S."/>
            <person name="Loffler F."/>
        </authorList>
    </citation>
    <scope>NUCLEOTIDE SEQUENCE</scope>
</reference>
<dbReference type="PANTHER" id="PTHR34547">
    <property type="entry name" value="YACP-LIKE NYN DOMAIN PROTEIN"/>
    <property type="match status" value="1"/>
</dbReference>
<accession>A0A644ZPE5</accession>
<comment type="caution">
    <text evidence="1">The sequence shown here is derived from an EMBL/GenBank/DDBJ whole genome shotgun (WGS) entry which is preliminary data.</text>
</comment>
<proteinExistence type="predicted"/>
<dbReference type="AlphaFoldDB" id="A0A644ZPE5"/>